<dbReference type="PANTHER" id="PTHR12358">
    <property type="entry name" value="SPHINGOSINE KINASE"/>
    <property type="match status" value="1"/>
</dbReference>
<dbReference type="InterPro" id="IPR017438">
    <property type="entry name" value="ATP-NAD_kinase_N"/>
</dbReference>
<proteinExistence type="predicted"/>
<name>A0ABR0T2D8_9HYPO</name>
<dbReference type="SUPFAM" id="SSF111331">
    <property type="entry name" value="NAD kinase/diacylglycerol kinase-like"/>
    <property type="match status" value="1"/>
</dbReference>
<dbReference type="EMBL" id="JAVFKD010000001">
    <property type="protein sequence ID" value="KAK5998591.1"/>
    <property type="molecule type" value="Genomic_DNA"/>
</dbReference>
<dbReference type="Pfam" id="PF00781">
    <property type="entry name" value="DAGK_cat"/>
    <property type="match status" value="1"/>
</dbReference>
<keyword evidence="3" id="KW-1185">Reference proteome</keyword>
<comment type="caution">
    <text evidence="2">The sequence shown here is derived from an EMBL/GenBank/DDBJ whole genome shotgun (WGS) entry which is preliminary data.</text>
</comment>
<dbReference type="PANTHER" id="PTHR12358:SF108">
    <property type="entry name" value="DAGKC DOMAIN-CONTAINING PROTEIN"/>
    <property type="match status" value="1"/>
</dbReference>
<protein>
    <recommendedName>
        <fullName evidence="1">DAGKc domain-containing protein</fullName>
    </recommendedName>
</protein>
<feature type="domain" description="DAGKc" evidence="1">
    <location>
        <begin position="104"/>
        <end position="272"/>
    </location>
</feature>
<evidence type="ECO:0000259" key="1">
    <source>
        <dbReference type="PROSITE" id="PS50146"/>
    </source>
</evidence>
<evidence type="ECO:0000313" key="3">
    <source>
        <dbReference type="Proteomes" id="UP001338125"/>
    </source>
</evidence>
<reference evidence="2 3" key="1">
    <citation type="submission" date="2024-01" db="EMBL/GenBank/DDBJ databases">
        <title>Complete genome of Cladobotryum mycophilum ATHUM6906.</title>
        <authorList>
            <person name="Christinaki A.C."/>
            <person name="Myridakis A.I."/>
            <person name="Kouvelis V.N."/>
        </authorList>
    </citation>
    <scope>NUCLEOTIDE SEQUENCE [LARGE SCALE GENOMIC DNA]</scope>
    <source>
        <strain evidence="2 3">ATHUM6906</strain>
    </source>
</reference>
<dbReference type="Gene3D" id="3.40.50.10330">
    <property type="entry name" value="Probable inorganic polyphosphate/atp-NAD kinase, domain 1"/>
    <property type="match status" value="1"/>
</dbReference>
<sequence>MDSSAYAQTPAAGLTNVHNVALHDAIISWESTSGATDLVKIEELLFILDLSALKHKSGYILFCLKEHVDNRDDPFSFVGLSTDKIPKELHAHLIDRLPEYVVPTDENAVDVIVSTKSGINQSLAFWQTVLQPVWDILERELASSDSPAPLPSSKATRNILITQDARSVREFARRLSTSGGVSSSHSSRTIVLLSGDGGVVDLLNEGVADAPHEQQLLLALLPLGTGNALFHSLHKPVWTEEHNPSPLVLGLRTLFAGAKAQLPVFRATFSEGSHIVKYTAEGDALARRDVAVEKLYGAVVASYGFHASIVYESDTPEYRVHGAKRFGMAAQELLRLSHSYRGSVQVRPPGGEEGALFEPIAGDEHLYVLVTPLSNLERTFTISPASRPLDGKLRLVHFGNVGGQRAMDVMMKAYDGGKHVGMKWDDGHEVRYEEIEEIRVTTAEEDERWRMICIDGTIVELPKGGQVSVSKEKRDIFKVLVDSRVLPGQ</sequence>
<accession>A0ABR0T2D8</accession>
<organism evidence="2 3">
    <name type="scientific">Cladobotryum mycophilum</name>
    <dbReference type="NCBI Taxonomy" id="491253"/>
    <lineage>
        <taxon>Eukaryota</taxon>
        <taxon>Fungi</taxon>
        <taxon>Dikarya</taxon>
        <taxon>Ascomycota</taxon>
        <taxon>Pezizomycotina</taxon>
        <taxon>Sordariomycetes</taxon>
        <taxon>Hypocreomycetidae</taxon>
        <taxon>Hypocreales</taxon>
        <taxon>Hypocreaceae</taxon>
        <taxon>Cladobotryum</taxon>
    </lineage>
</organism>
<dbReference type="InterPro" id="IPR050187">
    <property type="entry name" value="Lipid_Phosphate_FormReg"/>
</dbReference>
<dbReference type="Proteomes" id="UP001338125">
    <property type="component" value="Unassembled WGS sequence"/>
</dbReference>
<dbReference type="PROSITE" id="PS50146">
    <property type="entry name" value="DAGK"/>
    <property type="match status" value="1"/>
</dbReference>
<dbReference type="InterPro" id="IPR016064">
    <property type="entry name" value="NAD/diacylglycerol_kinase_sf"/>
</dbReference>
<gene>
    <name evidence="2" type="ORF">PT974_00972</name>
</gene>
<dbReference type="InterPro" id="IPR001206">
    <property type="entry name" value="Diacylglycerol_kinase_cat_dom"/>
</dbReference>
<evidence type="ECO:0000313" key="2">
    <source>
        <dbReference type="EMBL" id="KAK5998591.1"/>
    </source>
</evidence>
<dbReference type="Gene3D" id="2.60.200.40">
    <property type="match status" value="2"/>
</dbReference>